<evidence type="ECO:0000256" key="2">
    <source>
        <dbReference type="SAM" id="SignalP"/>
    </source>
</evidence>
<dbReference type="AlphaFoldDB" id="A0A835W4U4"/>
<proteinExistence type="predicted"/>
<feature type="chain" id="PRO_5032432097" evidence="2">
    <location>
        <begin position="22"/>
        <end position="828"/>
    </location>
</feature>
<evidence type="ECO:0000313" key="4">
    <source>
        <dbReference type="Proteomes" id="UP000650467"/>
    </source>
</evidence>
<protein>
    <submittedName>
        <fullName evidence="3">Uncharacterized protein</fullName>
    </submittedName>
</protein>
<dbReference type="PROSITE" id="PS51257">
    <property type="entry name" value="PROKAR_LIPOPROTEIN"/>
    <property type="match status" value="1"/>
</dbReference>
<evidence type="ECO:0000313" key="3">
    <source>
        <dbReference type="EMBL" id="KAG2435851.1"/>
    </source>
</evidence>
<name>A0A835W4U4_CHLIN</name>
<feature type="compositionally biased region" description="Low complexity" evidence="1">
    <location>
        <begin position="456"/>
        <end position="470"/>
    </location>
</feature>
<accession>A0A835W4U4</accession>
<comment type="caution">
    <text evidence="3">The sequence shown here is derived from an EMBL/GenBank/DDBJ whole genome shotgun (WGS) entry which is preliminary data.</text>
</comment>
<dbReference type="OrthoDB" id="4405280at2759"/>
<feature type="compositionally biased region" description="Basic residues" evidence="1">
    <location>
        <begin position="471"/>
        <end position="481"/>
    </location>
</feature>
<feature type="signal peptide" evidence="2">
    <location>
        <begin position="1"/>
        <end position="21"/>
    </location>
</feature>
<keyword evidence="4" id="KW-1185">Reference proteome</keyword>
<gene>
    <name evidence="3" type="ORF">HXX76_007046</name>
</gene>
<evidence type="ECO:0000256" key="1">
    <source>
        <dbReference type="SAM" id="MobiDB-lite"/>
    </source>
</evidence>
<feature type="region of interest" description="Disordered" evidence="1">
    <location>
        <begin position="439"/>
        <end position="500"/>
    </location>
</feature>
<sequence length="828" mass="86953">MDRCLVSALLTLGVLFASSDAQVVAPAIVSFTACQERKLCGSKSNCVAVNRKDPSKGFTCKADPCTFGVCKSPSCCQTMYNAAGAYVGYSCVNRCDTVQCPSGSCVNTMDGKGRCTGAQCVDPCANHPCPTGQNCRPVFNTNGALVPDKFQCVDPCKDPATCKDGTCCKTRMTDTGLYIPVCVPTCTENSCPAGKNCVAITSPTTDACRSVCVDPCVKPGIDCKDNECCRPKRVIPTIGPAMWVPTCENPCATVKCANGAFCRVVNDADSGRCGAQCINPCRPNPCGANQNCEITMLAGTQNPVIDPSTGLPAFSCVNPCQKTGFACRRNMCCRPRFNTSTETFEPHCVNPCYLNTCKKPTPFCKPVIDPDTGMCAGSRCFGWPCDYARCGGVDSRCIDLRPADWFVTGGDQPTFNLTFGVNVIGTLDGGHHRRSLLRSGEAGAAADGAGSGGAGQEQEQQVAAAEAVPQHLHHPHHHRHVGVGQGIGGRRGLLQEDTPAGRDGEVVAEPAALLVDVGQILGQLTPISLPSEDDPPAVDPAAELYSCGVCPPGYMPLPLTASQLQTSPTLDGARVISIDPVAIAAKVLGLPAGTVPTVRCIPGVEACKREQLCGDDSDQVCAAPPDISELQKLADLGDTSVGAAEALQLRAGYICNRNPCLSIRCKLPMCCRAYTNRWGLYTGFTCVDPCRGAGCLAPDFCRAQIDGRGQCIGHCCGNPCNAKPCPARSICQPKFDNFGQITEDYNCVSIVPLNPCTNPSTAISCANNGCCIPRQLYPSGAMVATCAFPCSSSSSATCPDPSSVCRPNMDRQGSCLGGYHCDPMILQA</sequence>
<reference evidence="3" key="1">
    <citation type="journal article" date="2020" name="bioRxiv">
        <title>Comparative genomics of Chlamydomonas.</title>
        <authorList>
            <person name="Craig R.J."/>
            <person name="Hasan A.R."/>
            <person name="Ness R.W."/>
            <person name="Keightley P.D."/>
        </authorList>
    </citation>
    <scope>NUCLEOTIDE SEQUENCE</scope>
    <source>
        <strain evidence="3">SAG 7.73</strain>
    </source>
</reference>
<keyword evidence="2" id="KW-0732">Signal</keyword>
<dbReference type="EMBL" id="JAEHOC010000014">
    <property type="protein sequence ID" value="KAG2435851.1"/>
    <property type="molecule type" value="Genomic_DNA"/>
</dbReference>
<organism evidence="3 4">
    <name type="scientific">Chlamydomonas incerta</name>
    <dbReference type="NCBI Taxonomy" id="51695"/>
    <lineage>
        <taxon>Eukaryota</taxon>
        <taxon>Viridiplantae</taxon>
        <taxon>Chlorophyta</taxon>
        <taxon>core chlorophytes</taxon>
        <taxon>Chlorophyceae</taxon>
        <taxon>CS clade</taxon>
        <taxon>Chlamydomonadales</taxon>
        <taxon>Chlamydomonadaceae</taxon>
        <taxon>Chlamydomonas</taxon>
    </lineage>
</organism>
<dbReference type="Proteomes" id="UP000650467">
    <property type="component" value="Unassembled WGS sequence"/>
</dbReference>